<dbReference type="EMBL" id="CP139960">
    <property type="protein sequence ID" value="WQD39692.1"/>
    <property type="molecule type" value="Genomic_DNA"/>
</dbReference>
<sequence>MSNSKPTVGSIKTLFFYIVLFHWSIVLHGQQIEEVHPGIFKITAGSPAAFTPVSIAASKPSAGALQMLPQGRLPFSLSDVHITVNERGVKVSIPLGDNEQLYGFGLQIGSFNQNGLRKVPIVNDYPLNNLGYTHAPLPYYVSNRGYAVLVNTARYCTFYCGGNRPKDNNSDQEKRSTAVKLSVDDLYRSDRQPSGDVLVDIPNVKGIEVYIFSGRDMRTAVQRYNIFSGGGALPPLWGLGIKYRVKADFNEKDVLKAASYFRNNNIPVDVIGLEPGWQTAAYPCSFVWNTEAFPRPQEMIEVLGRKGYKINLWEHAFVKKESPLYTSLFPYSGDYLGFGGLVPDFADPQARHVFASHHKQNFVDIGVSGFKMDECDNSDLRFGNARWSFPEHSQFPSGIDGEQMHQLFGLLYQKTIFDIFRKKNQRTYLDVRSSNAMASSYPSVLYSDTYNHREYVEMISNSGFSGLLWSPEVRESGSFKELIRRSQTAILSAQTLYNSWYLQSPPWLQFDKAKNNNNQLLPDAGANEAIVRQLLNFRMSLIPYLYNAFYDYYKTGIPVFRALVMDYPNDDKVFNLADEYMIGQDLLAAPLLREADEREVYLPAGIWYNFNNNQKYEGGNTYKLSFGLSDIPLFVKEGTILPLCKPLPYIDKATRSELVCRLYRASPRPSWLFEDDGHSFDYEKGVFNKVKIFMERGKPRLMRQGAAVPARYFLDKFQWIK</sequence>
<evidence type="ECO:0000313" key="5">
    <source>
        <dbReference type="EMBL" id="WQD39692.1"/>
    </source>
</evidence>
<evidence type="ECO:0000259" key="4">
    <source>
        <dbReference type="Pfam" id="PF21365"/>
    </source>
</evidence>
<dbReference type="InterPro" id="IPR048395">
    <property type="entry name" value="Glyco_hydro_31_C"/>
</dbReference>
<dbReference type="Proteomes" id="UP001325680">
    <property type="component" value="Chromosome"/>
</dbReference>
<dbReference type="SUPFAM" id="SSF51445">
    <property type="entry name" value="(Trans)glycosidases"/>
    <property type="match status" value="1"/>
</dbReference>
<dbReference type="InterPro" id="IPR000322">
    <property type="entry name" value="Glyco_hydro_31_TIM"/>
</dbReference>
<evidence type="ECO:0000313" key="6">
    <source>
        <dbReference type="Proteomes" id="UP001325680"/>
    </source>
</evidence>
<name>A0ABZ0WCQ2_9BACT</name>
<comment type="similarity">
    <text evidence="1 2">Belongs to the glycosyl hydrolase 31 family.</text>
</comment>
<dbReference type="PANTHER" id="PTHR43863">
    <property type="entry name" value="HYDROLASE, PUTATIVE (AFU_ORTHOLOGUE AFUA_1G03140)-RELATED"/>
    <property type="match status" value="1"/>
</dbReference>
<keyword evidence="2 5" id="KW-0378">Hydrolase</keyword>
<dbReference type="InterPro" id="IPR013780">
    <property type="entry name" value="Glyco_hydro_b"/>
</dbReference>
<organism evidence="5 6">
    <name type="scientific">Niabella yanshanensis</name>
    <dbReference type="NCBI Taxonomy" id="577386"/>
    <lineage>
        <taxon>Bacteria</taxon>
        <taxon>Pseudomonadati</taxon>
        <taxon>Bacteroidota</taxon>
        <taxon>Chitinophagia</taxon>
        <taxon>Chitinophagales</taxon>
        <taxon>Chitinophagaceae</taxon>
        <taxon>Niabella</taxon>
    </lineage>
</organism>
<feature type="domain" description="Glycoside hydrolase family 31 TIM barrel" evidence="3">
    <location>
        <begin position="232"/>
        <end position="547"/>
    </location>
</feature>
<dbReference type="InterPro" id="IPR051816">
    <property type="entry name" value="Glycosyl_Hydrolase_31"/>
</dbReference>
<dbReference type="Gene3D" id="2.60.40.1180">
    <property type="entry name" value="Golgi alpha-mannosidase II"/>
    <property type="match status" value="2"/>
</dbReference>
<dbReference type="CDD" id="cd06592">
    <property type="entry name" value="GH31_NET37"/>
    <property type="match status" value="1"/>
</dbReference>
<dbReference type="Pfam" id="PF21365">
    <property type="entry name" value="Glyco_hydro_31_3rd"/>
    <property type="match status" value="1"/>
</dbReference>
<accession>A0ABZ0WCQ2</accession>
<feature type="domain" description="Glycosyl hydrolase family 31 C-terminal" evidence="4">
    <location>
        <begin position="556"/>
        <end position="641"/>
    </location>
</feature>
<dbReference type="GO" id="GO:0016787">
    <property type="term" value="F:hydrolase activity"/>
    <property type="evidence" value="ECO:0007669"/>
    <property type="project" value="UniProtKB-KW"/>
</dbReference>
<protein>
    <submittedName>
        <fullName evidence="5">Glycoside hydrolase family 31 protein</fullName>
    </submittedName>
</protein>
<dbReference type="SUPFAM" id="SSF74650">
    <property type="entry name" value="Galactose mutarotase-like"/>
    <property type="match status" value="1"/>
</dbReference>
<evidence type="ECO:0000259" key="3">
    <source>
        <dbReference type="Pfam" id="PF01055"/>
    </source>
</evidence>
<dbReference type="PANTHER" id="PTHR43863:SF2">
    <property type="entry name" value="MALTASE-GLUCOAMYLASE"/>
    <property type="match status" value="1"/>
</dbReference>
<dbReference type="Gene3D" id="2.60.40.1760">
    <property type="entry name" value="glycosyl hydrolase (family 31)"/>
    <property type="match status" value="1"/>
</dbReference>
<dbReference type="RefSeq" id="WP_114789113.1">
    <property type="nucleotide sequence ID" value="NZ_CP139960.1"/>
</dbReference>
<evidence type="ECO:0000256" key="1">
    <source>
        <dbReference type="ARBA" id="ARBA00007806"/>
    </source>
</evidence>
<dbReference type="SUPFAM" id="SSF51011">
    <property type="entry name" value="Glycosyl hydrolase domain"/>
    <property type="match status" value="1"/>
</dbReference>
<proteinExistence type="inferred from homology"/>
<keyword evidence="6" id="KW-1185">Reference proteome</keyword>
<dbReference type="InterPro" id="IPR017853">
    <property type="entry name" value="GH"/>
</dbReference>
<dbReference type="InterPro" id="IPR011013">
    <property type="entry name" value="Gal_mutarotase_sf_dom"/>
</dbReference>
<evidence type="ECO:0000256" key="2">
    <source>
        <dbReference type="RuleBase" id="RU361185"/>
    </source>
</evidence>
<dbReference type="Gene3D" id="3.20.20.80">
    <property type="entry name" value="Glycosidases"/>
    <property type="match status" value="1"/>
</dbReference>
<reference evidence="5 6" key="1">
    <citation type="submission" date="2023-12" db="EMBL/GenBank/DDBJ databases">
        <title>Genome sequencing and assembly of bacterial species from a model synthetic community.</title>
        <authorList>
            <person name="Hogle S.L."/>
        </authorList>
    </citation>
    <scope>NUCLEOTIDE SEQUENCE [LARGE SCALE GENOMIC DNA]</scope>
    <source>
        <strain evidence="5 6">HAMBI_3031</strain>
    </source>
</reference>
<gene>
    <name evidence="5" type="ORF">U0035_05965</name>
</gene>
<dbReference type="CDD" id="cd14752">
    <property type="entry name" value="GH31_N"/>
    <property type="match status" value="1"/>
</dbReference>
<keyword evidence="2" id="KW-0326">Glycosidase</keyword>
<dbReference type="Pfam" id="PF01055">
    <property type="entry name" value="Glyco_hydro_31_2nd"/>
    <property type="match status" value="1"/>
</dbReference>